<dbReference type="PROSITE" id="PS00109">
    <property type="entry name" value="PROTEIN_KINASE_TYR"/>
    <property type="match status" value="1"/>
</dbReference>
<dbReference type="AlphaFoldDB" id="A0AAD5TRX9"/>
<dbReference type="GO" id="GO:0005524">
    <property type="term" value="F:ATP binding"/>
    <property type="evidence" value="ECO:0007669"/>
    <property type="project" value="InterPro"/>
</dbReference>
<organism evidence="3 4">
    <name type="scientific">Geranomyces variabilis</name>
    <dbReference type="NCBI Taxonomy" id="109894"/>
    <lineage>
        <taxon>Eukaryota</taxon>
        <taxon>Fungi</taxon>
        <taxon>Fungi incertae sedis</taxon>
        <taxon>Chytridiomycota</taxon>
        <taxon>Chytridiomycota incertae sedis</taxon>
        <taxon>Chytridiomycetes</taxon>
        <taxon>Spizellomycetales</taxon>
        <taxon>Powellomycetaceae</taxon>
        <taxon>Geranomyces</taxon>
    </lineage>
</organism>
<feature type="region of interest" description="Disordered" evidence="1">
    <location>
        <begin position="56"/>
        <end position="102"/>
    </location>
</feature>
<dbReference type="InterPro" id="IPR000719">
    <property type="entry name" value="Prot_kinase_dom"/>
</dbReference>
<accession>A0AAD5TRX9</accession>
<keyword evidence="4" id="KW-1185">Reference proteome</keyword>
<protein>
    <recommendedName>
        <fullName evidence="2">Protein kinase domain-containing protein</fullName>
    </recommendedName>
</protein>
<dbReference type="GO" id="GO:0004672">
    <property type="term" value="F:protein kinase activity"/>
    <property type="evidence" value="ECO:0007669"/>
    <property type="project" value="InterPro"/>
</dbReference>
<reference evidence="3" key="1">
    <citation type="submission" date="2020-05" db="EMBL/GenBank/DDBJ databases">
        <title>Phylogenomic resolution of chytrid fungi.</title>
        <authorList>
            <person name="Stajich J.E."/>
            <person name="Amses K."/>
            <person name="Simmons R."/>
            <person name="Seto K."/>
            <person name="Myers J."/>
            <person name="Bonds A."/>
            <person name="Quandt C.A."/>
            <person name="Barry K."/>
            <person name="Liu P."/>
            <person name="Grigoriev I."/>
            <person name="Longcore J.E."/>
            <person name="James T.Y."/>
        </authorList>
    </citation>
    <scope>NUCLEOTIDE SEQUENCE</scope>
    <source>
        <strain evidence="3">JEL0379</strain>
    </source>
</reference>
<evidence type="ECO:0000313" key="4">
    <source>
        <dbReference type="Proteomes" id="UP001212152"/>
    </source>
</evidence>
<dbReference type="Proteomes" id="UP001212152">
    <property type="component" value="Unassembled WGS sequence"/>
</dbReference>
<evidence type="ECO:0000259" key="2">
    <source>
        <dbReference type="PROSITE" id="PS50011"/>
    </source>
</evidence>
<dbReference type="PANTHER" id="PTHR37171">
    <property type="entry name" value="SERINE/THREONINE-PROTEIN KINASE YRZF-RELATED"/>
    <property type="match status" value="1"/>
</dbReference>
<dbReference type="InterPro" id="IPR052396">
    <property type="entry name" value="Meiotic_Drive_Suppr_Kinase"/>
</dbReference>
<gene>
    <name evidence="3" type="ORF">HDU87_006796</name>
</gene>
<proteinExistence type="predicted"/>
<dbReference type="SUPFAM" id="SSF56112">
    <property type="entry name" value="Protein kinase-like (PK-like)"/>
    <property type="match status" value="1"/>
</dbReference>
<comment type="caution">
    <text evidence="3">The sequence shown here is derived from an EMBL/GenBank/DDBJ whole genome shotgun (WGS) entry which is preliminary data.</text>
</comment>
<dbReference type="InterPro" id="IPR011009">
    <property type="entry name" value="Kinase-like_dom_sf"/>
</dbReference>
<dbReference type="Gene3D" id="1.10.510.10">
    <property type="entry name" value="Transferase(Phosphotransferase) domain 1"/>
    <property type="match status" value="1"/>
</dbReference>
<feature type="compositionally biased region" description="Gly residues" evidence="1">
    <location>
        <begin position="78"/>
        <end position="90"/>
    </location>
</feature>
<feature type="domain" description="Protein kinase" evidence="2">
    <location>
        <begin position="139"/>
        <end position="303"/>
    </location>
</feature>
<feature type="compositionally biased region" description="Low complexity" evidence="1">
    <location>
        <begin position="56"/>
        <end position="68"/>
    </location>
</feature>
<dbReference type="InterPro" id="IPR008266">
    <property type="entry name" value="Tyr_kinase_AS"/>
</dbReference>
<dbReference type="Pfam" id="PF00069">
    <property type="entry name" value="Pkinase"/>
    <property type="match status" value="1"/>
</dbReference>
<evidence type="ECO:0000313" key="3">
    <source>
        <dbReference type="EMBL" id="KAJ3183477.1"/>
    </source>
</evidence>
<name>A0AAD5TRX9_9FUNG</name>
<evidence type="ECO:0000256" key="1">
    <source>
        <dbReference type="SAM" id="MobiDB-lite"/>
    </source>
</evidence>
<dbReference type="PANTHER" id="PTHR37171:SF1">
    <property type="entry name" value="SERINE_THREONINE-PROTEIN KINASE YRZF-RELATED"/>
    <property type="match status" value="1"/>
</dbReference>
<sequence length="303" mass="32338">MITTLSSWWFLERPDHAINEVRIAGPFPTTGTNPTIAQCLDYMLALALAKPELASPSESAASTPAGSPLSASRKKLRIGGGSSGLGGPSGGTSTPPTGGFKKYAASRGRKAGLLDLPARLIDQDGGFEEFTEANMLPGLRKSRVTSSSTVAQMTVSIPPNKSVTLALKIIDRTKVAEEICTQLETEIDAYSYLVELQGTIIPALRAYGCFQGGQFPLIGTEYIEGHELSANDQEHFPAVRNAIRRLHDAGIIHGDLARRNILITESNERRVVIIDLGLAEEATTDAIAEETGHLVELLTSLSA</sequence>
<dbReference type="PROSITE" id="PS50011">
    <property type="entry name" value="PROTEIN_KINASE_DOM"/>
    <property type="match status" value="1"/>
</dbReference>
<dbReference type="EMBL" id="JADGJQ010000006">
    <property type="protein sequence ID" value="KAJ3183477.1"/>
    <property type="molecule type" value="Genomic_DNA"/>
</dbReference>